<feature type="chain" id="PRO_5013028964" evidence="1">
    <location>
        <begin position="18"/>
        <end position="41"/>
    </location>
</feature>
<dbReference type="EMBL" id="FWFO01000001">
    <property type="protein sequence ID" value="SLN46819.1"/>
    <property type="molecule type" value="Genomic_DNA"/>
</dbReference>
<accession>A0A1Y5SRL1</accession>
<evidence type="ECO:0000313" key="3">
    <source>
        <dbReference type="Proteomes" id="UP000193077"/>
    </source>
</evidence>
<evidence type="ECO:0000256" key="1">
    <source>
        <dbReference type="SAM" id="SignalP"/>
    </source>
</evidence>
<gene>
    <name evidence="2" type="ORF">TRL7639_02568</name>
</gene>
<evidence type="ECO:0000313" key="2">
    <source>
        <dbReference type="EMBL" id="SLN46819.1"/>
    </source>
</evidence>
<keyword evidence="3" id="KW-1185">Reference proteome</keyword>
<reference evidence="2 3" key="1">
    <citation type="submission" date="2017-03" db="EMBL/GenBank/DDBJ databases">
        <authorList>
            <person name="Afonso C.L."/>
            <person name="Miller P.J."/>
            <person name="Scott M.A."/>
            <person name="Spackman E."/>
            <person name="Goraichik I."/>
            <person name="Dimitrov K.M."/>
            <person name="Suarez D.L."/>
            <person name="Swayne D.E."/>
        </authorList>
    </citation>
    <scope>NUCLEOTIDE SEQUENCE [LARGE SCALE GENOMIC DNA]</scope>
    <source>
        <strain evidence="2 3">CECT 7639</strain>
    </source>
</reference>
<keyword evidence="1" id="KW-0732">Signal</keyword>
<proteinExistence type="predicted"/>
<dbReference type="AlphaFoldDB" id="A0A1Y5SRL1"/>
<sequence length="41" mass="4042">MKAFLSALAAMAVITVAAPVALDAVGFTAADSTTSSSVRLD</sequence>
<name>A0A1Y5SRL1_9RHOB</name>
<dbReference type="Proteomes" id="UP000193077">
    <property type="component" value="Unassembled WGS sequence"/>
</dbReference>
<protein>
    <submittedName>
        <fullName evidence="2">Uncharacterized protein</fullName>
    </submittedName>
</protein>
<dbReference type="RefSeq" id="WP_268875837.1">
    <property type="nucleotide sequence ID" value="NZ_FWFO01000001.1"/>
</dbReference>
<feature type="signal peptide" evidence="1">
    <location>
        <begin position="1"/>
        <end position="17"/>
    </location>
</feature>
<organism evidence="2 3">
    <name type="scientific">Falsiruegeria litorea R37</name>
    <dbReference type="NCBI Taxonomy" id="1200284"/>
    <lineage>
        <taxon>Bacteria</taxon>
        <taxon>Pseudomonadati</taxon>
        <taxon>Pseudomonadota</taxon>
        <taxon>Alphaproteobacteria</taxon>
        <taxon>Rhodobacterales</taxon>
        <taxon>Roseobacteraceae</taxon>
        <taxon>Falsiruegeria</taxon>
    </lineage>
</organism>